<comment type="function">
    <text evidence="6">Part of the dynactin complex that activates the molecular motor dynein for ultra-processive transport along microtubules.</text>
</comment>
<dbReference type="Gene3D" id="2.160.10.10">
    <property type="entry name" value="Hexapeptide repeat proteins"/>
    <property type="match status" value="1"/>
</dbReference>
<dbReference type="PANTHER" id="PTHR13072">
    <property type="entry name" value="DYNACTIN 6"/>
    <property type="match status" value="1"/>
</dbReference>
<evidence type="ECO:0000256" key="3">
    <source>
        <dbReference type="ARBA" id="ARBA00016573"/>
    </source>
</evidence>
<keyword evidence="4" id="KW-0963">Cytoplasm</keyword>
<keyword evidence="5" id="KW-0206">Cytoskeleton</keyword>
<dbReference type="InterPro" id="IPR011004">
    <property type="entry name" value="Trimer_LpxA-like_sf"/>
</dbReference>
<feature type="domain" description="Mutator-like transposase" evidence="7">
    <location>
        <begin position="146"/>
        <end position="196"/>
    </location>
</feature>
<reference evidence="8" key="1">
    <citation type="journal article" date="2013" name="Genome Biol. Evol.">
        <title>Punctuated emergences of genetic and phenotypic innovations in eumetazoan, bilaterian, euteleostome, and hominidae ancestors.</title>
        <authorList>
            <person name="Wenger Y."/>
            <person name="Galliot B."/>
        </authorList>
    </citation>
    <scope>NUCLEOTIDE SEQUENCE</scope>
    <source>
        <tissue evidence="8">Whole animals</tissue>
    </source>
</reference>
<evidence type="ECO:0000256" key="1">
    <source>
        <dbReference type="ARBA" id="ARBA00004245"/>
    </source>
</evidence>
<evidence type="ECO:0000256" key="4">
    <source>
        <dbReference type="ARBA" id="ARBA00022490"/>
    </source>
</evidence>
<sequence>SIIIGDGNLIEEQATIINCHPGRTLVIGHCNVFEIGTYVEAIAIGSNNVFEAKTFIGPNIEVTDGCVVGAMCRLTGKEKLNENTVIYGEKCSRRIALEKPAQQILQLDFLAKILPNYHHMKGKNYFAISLKPSYVTNFWYIVTSDSYTTYLGDGDSSSYTSVVAAKPYGHNVEIKKAECIGHIQKRVGTRLRNLKKAAKKF</sequence>
<organism evidence="8">
    <name type="scientific">Hydra vulgaris</name>
    <name type="common">Hydra</name>
    <name type="synonym">Hydra attenuata</name>
    <dbReference type="NCBI Taxonomy" id="6087"/>
    <lineage>
        <taxon>Eukaryota</taxon>
        <taxon>Metazoa</taxon>
        <taxon>Cnidaria</taxon>
        <taxon>Hydrozoa</taxon>
        <taxon>Hydroidolina</taxon>
        <taxon>Anthoathecata</taxon>
        <taxon>Aplanulata</taxon>
        <taxon>Hydridae</taxon>
        <taxon>Hydra</taxon>
    </lineage>
</organism>
<name>T2MJ95_HYDVU</name>
<dbReference type="GO" id="GO:0070840">
    <property type="term" value="F:dynein complex binding"/>
    <property type="evidence" value="ECO:0007669"/>
    <property type="project" value="TreeGrafter"/>
</dbReference>
<dbReference type="InterPro" id="IPR027777">
    <property type="entry name" value="DCTN6"/>
</dbReference>
<evidence type="ECO:0000313" key="8">
    <source>
        <dbReference type="EMBL" id="CDG72189.1"/>
    </source>
</evidence>
<dbReference type="EMBL" id="HAAD01005957">
    <property type="protein sequence ID" value="CDG72189.1"/>
    <property type="molecule type" value="mRNA"/>
</dbReference>
<dbReference type="GO" id="GO:0005869">
    <property type="term" value="C:dynactin complex"/>
    <property type="evidence" value="ECO:0007669"/>
    <property type="project" value="InterPro"/>
</dbReference>
<dbReference type="InterPro" id="IPR049012">
    <property type="entry name" value="Mutator_transp_dom"/>
</dbReference>
<dbReference type="AlphaFoldDB" id="T2MJ95"/>
<gene>
    <name evidence="8" type="primary">DCTN6</name>
</gene>
<accession>T2MJ95</accession>
<proteinExistence type="evidence at transcript level"/>
<dbReference type="SUPFAM" id="SSF51161">
    <property type="entry name" value="Trimeric LpxA-like enzymes"/>
    <property type="match status" value="1"/>
</dbReference>
<dbReference type="Pfam" id="PF20700">
    <property type="entry name" value="Mutator"/>
    <property type="match status" value="1"/>
</dbReference>
<dbReference type="CDD" id="cd04646">
    <property type="entry name" value="LbH_Dynactin_6"/>
    <property type="match status" value="1"/>
</dbReference>
<protein>
    <recommendedName>
        <fullName evidence="3">Dynactin subunit 6</fullName>
    </recommendedName>
</protein>
<comment type="similarity">
    <text evidence="2">Belongs to the dynactin subunits 5/6 family. Dynactin subunit 6 subfamily.</text>
</comment>
<evidence type="ECO:0000256" key="2">
    <source>
        <dbReference type="ARBA" id="ARBA00007719"/>
    </source>
</evidence>
<dbReference type="OrthoDB" id="2355at2759"/>
<evidence type="ECO:0000256" key="5">
    <source>
        <dbReference type="ARBA" id="ARBA00023212"/>
    </source>
</evidence>
<comment type="subcellular location">
    <subcellularLocation>
        <location evidence="1">Cytoplasm</location>
        <location evidence="1">Cytoskeleton</location>
    </subcellularLocation>
</comment>
<feature type="non-terminal residue" evidence="8">
    <location>
        <position position="1"/>
    </location>
</feature>
<evidence type="ECO:0000259" key="7">
    <source>
        <dbReference type="Pfam" id="PF20700"/>
    </source>
</evidence>
<evidence type="ECO:0000256" key="6">
    <source>
        <dbReference type="ARBA" id="ARBA00034687"/>
    </source>
</evidence>
<dbReference type="GO" id="GO:0007052">
    <property type="term" value="P:mitotic spindle organization"/>
    <property type="evidence" value="ECO:0007669"/>
    <property type="project" value="TreeGrafter"/>
</dbReference>
<dbReference type="PANTHER" id="PTHR13072:SF0">
    <property type="entry name" value="DYNACTIN SUBUNIT 6"/>
    <property type="match status" value="1"/>
</dbReference>